<dbReference type="OrthoDB" id="1953982at2"/>
<dbReference type="InterPro" id="IPR014871">
    <property type="entry name" value="dUTPase/dCTP_pyrophosphatase"/>
</dbReference>
<dbReference type="SUPFAM" id="SSF101386">
    <property type="entry name" value="all-alpha NTP pyrophosphatases"/>
    <property type="match status" value="1"/>
</dbReference>
<proteinExistence type="predicted"/>
<reference evidence="1 2" key="1">
    <citation type="submission" date="2016-02" db="EMBL/GenBank/DDBJ databases">
        <title>Genome sequence of Clostridium tepidiprofundi DSM 19306.</title>
        <authorList>
            <person name="Poehlein A."/>
            <person name="Daniel R."/>
        </authorList>
    </citation>
    <scope>NUCLEOTIDE SEQUENCE [LARGE SCALE GENOMIC DNA]</scope>
    <source>
        <strain evidence="1 2">DSM 19306</strain>
    </source>
</reference>
<organism evidence="1 2">
    <name type="scientific">Clostridium tepidiprofundi DSM 19306</name>
    <dbReference type="NCBI Taxonomy" id="1121338"/>
    <lineage>
        <taxon>Bacteria</taxon>
        <taxon>Bacillati</taxon>
        <taxon>Bacillota</taxon>
        <taxon>Clostridia</taxon>
        <taxon>Eubacteriales</taxon>
        <taxon>Clostridiaceae</taxon>
        <taxon>Clostridium</taxon>
    </lineage>
</organism>
<dbReference type="Proteomes" id="UP000075531">
    <property type="component" value="Unassembled WGS sequence"/>
</dbReference>
<sequence length="119" mass="14107">MEIKELLKMQEELDQYIVDMQFNTTEEGLAQVDGNDMEFLANRLLALQVEVSELANATRCFKYWSSKGMEPKERLLDEYADCMHFMFSIANTLKFTADEIENAYIKKHKENYRRQEEGY</sequence>
<dbReference type="RefSeq" id="WP_066821323.1">
    <property type="nucleotide sequence ID" value="NZ_LTBA01000001.1"/>
</dbReference>
<keyword evidence="2" id="KW-1185">Reference proteome</keyword>
<protein>
    <submittedName>
        <fullName evidence="1">dUTPase</fullName>
    </submittedName>
</protein>
<comment type="caution">
    <text evidence="1">The sequence shown here is derived from an EMBL/GenBank/DDBJ whole genome shotgun (WGS) entry which is preliminary data.</text>
</comment>
<accession>A0A151B879</accession>
<dbReference type="EMBL" id="LTBA01000001">
    <property type="protein sequence ID" value="KYH35857.1"/>
    <property type="molecule type" value="Genomic_DNA"/>
</dbReference>
<dbReference type="Pfam" id="PF08761">
    <property type="entry name" value="dUTPase_2"/>
    <property type="match status" value="1"/>
</dbReference>
<dbReference type="CDD" id="cd11527">
    <property type="entry name" value="NTP-PPase_dUTPase"/>
    <property type="match status" value="1"/>
</dbReference>
<dbReference type="PATRIC" id="fig|1121338.3.peg.254"/>
<name>A0A151B879_9CLOT</name>
<evidence type="ECO:0000313" key="1">
    <source>
        <dbReference type="EMBL" id="KYH35857.1"/>
    </source>
</evidence>
<evidence type="ECO:0000313" key="2">
    <source>
        <dbReference type="Proteomes" id="UP000075531"/>
    </source>
</evidence>
<dbReference type="Gene3D" id="1.10.4010.10">
    <property type="entry name" value="Type II deoxyuridine triphosphatase"/>
    <property type="match status" value="2"/>
</dbReference>
<dbReference type="AlphaFoldDB" id="A0A151B879"/>
<gene>
    <name evidence="1" type="ORF">CLTEP_02500</name>
</gene>
<dbReference type="STRING" id="1121338.CLTEP_02500"/>